<protein>
    <recommendedName>
        <fullName evidence="3">Nephrocystin 3-like N-terminal domain-containing protein</fullName>
    </recommendedName>
</protein>
<dbReference type="InterPro" id="IPR056884">
    <property type="entry name" value="NPHP3-like_N"/>
</dbReference>
<dbReference type="InterPro" id="IPR027417">
    <property type="entry name" value="P-loop_NTPase"/>
</dbReference>
<feature type="region of interest" description="Disordered" evidence="2">
    <location>
        <begin position="109"/>
        <end position="129"/>
    </location>
</feature>
<keyword evidence="1" id="KW-0677">Repeat</keyword>
<evidence type="ECO:0000313" key="4">
    <source>
        <dbReference type="EMBL" id="OAL26100.1"/>
    </source>
</evidence>
<feature type="region of interest" description="Disordered" evidence="2">
    <location>
        <begin position="1"/>
        <end position="41"/>
    </location>
</feature>
<feature type="domain" description="Nephrocystin 3-like N-terminal" evidence="3">
    <location>
        <begin position="417"/>
        <end position="591"/>
    </location>
</feature>
<dbReference type="SUPFAM" id="SSF52540">
    <property type="entry name" value="P-loop containing nucleoside triphosphate hydrolases"/>
    <property type="match status" value="1"/>
</dbReference>
<organism evidence="4 5">
    <name type="scientific">Fonsecaea nubica</name>
    <dbReference type="NCBI Taxonomy" id="856822"/>
    <lineage>
        <taxon>Eukaryota</taxon>
        <taxon>Fungi</taxon>
        <taxon>Dikarya</taxon>
        <taxon>Ascomycota</taxon>
        <taxon>Pezizomycotina</taxon>
        <taxon>Eurotiomycetes</taxon>
        <taxon>Chaetothyriomycetidae</taxon>
        <taxon>Chaetothyriales</taxon>
        <taxon>Herpotrichiellaceae</taxon>
        <taxon>Fonsecaea</taxon>
    </lineage>
</organism>
<dbReference type="Gene3D" id="3.40.50.300">
    <property type="entry name" value="P-loop containing nucleotide triphosphate hydrolases"/>
    <property type="match status" value="1"/>
</dbReference>
<dbReference type="OrthoDB" id="4161658at2759"/>
<dbReference type="Gene3D" id="3.40.50.1820">
    <property type="entry name" value="alpha/beta hydrolase"/>
    <property type="match status" value="1"/>
</dbReference>
<accession>A0A178C832</accession>
<feature type="compositionally biased region" description="Basic and acidic residues" evidence="2">
    <location>
        <begin position="1"/>
        <end position="16"/>
    </location>
</feature>
<evidence type="ECO:0000256" key="1">
    <source>
        <dbReference type="ARBA" id="ARBA00022737"/>
    </source>
</evidence>
<keyword evidence="5" id="KW-1185">Reference proteome</keyword>
<evidence type="ECO:0000313" key="5">
    <source>
        <dbReference type="Proteomes" id="UP000185904"/>
    </source>
</evidence>
<dbReference type="Proteomes" id="UP000185904">
    <property type="component" value="Unassembled WGS sequence"/>
</dbReference>
<dbReference type="GeneID" id="34593623"/>
<dbReference type="PANTHER" id="PTHR10039">
    <property type="entry name" value="AMELOGENIN"/>
    <property type="match status" value="1"/>
</dbReference>
<dbReference type="Pfam" id="PF24883">
    <property type="entry name" value="NPHP3_N"/>
    <property type="match status" value="1"/>
</dbReference>
<evidence type="ECO:0000259" key="3">
    <source>
        <dbReference type="Pfam" id="PF24883"/>
    </source>
</evidence>
<comment type="caution">
    <text evidence="4">The sequence shown here is derived from an EMBL/GenBank/DDBJ whole genome shotgun (WGS) entry which is preliminary data.</text>
</comment>
<evidence type="ECO:0000256" key="2">
    <source>
        <dbReference type="SAM" id="MobiDB-lite"/>
    </source>
</evidence>
<feature type="compositionally biased region" description="Polar residues" evidence="2">
    <location>
        <begin position="116"/>
        <end position="126"/>
    </location>
</feature>
<dbReference type="InterPro" id="IPR029058">
    <property type="entry name" value="AB_hydrolase_fold"/>
</dbReference>
<sequence length="1286" mass="144944">MASDESRRQSRVHPDRLQLQNTSETTEAAHALPTPETIPPAQHPLPQILDDGITELWCPSDPAQIVADIYFVHGLMGHPFKTWCHPKAAPLQYLRADTGSRRRVLSRILGRKHEAPQQTSDNTSQAAAPKGRGCYWPLDLIPNDFDNVRVLTCGYDSHPTRFLAGGNQMTISQHAQNLLQRIRTTRSGCQGRPIIFVAHSLGGILVEDAIIESRKFKHQPAVLDISCSCAAIFFFGTPHNGSDAATYGESLGKILDICGLRVNKQIMRELQRNGEKLSAVERDFNDLLNEDIPPRDKLQICSFQEGKAVTGLKFFPIGKVVEDSSSSFNRRDIETSMFINENHMGMVRFQSAQSQGYVDFRSRLTEYLHEIERTTSAQRLREQTQQAERAALMEALDFTDRCIREQQLSDLDTPEKTFTWIWDTPFKTWLENDSSIFWIYGKPASGKSTLLNYIRKAGNTRKILNNSHEKPWKIIHFFFDFRAGSAIGNNMEGFLRSLLRQLCEDLPNVSRAVPDLARIVTSNAQQQIDHSVAKPLPIDVLRTALLEGIRSCSHLIILLDGLDEYEGEQSELCNFVKALQGDKIKICLASRPDPPFPDAFAGLPSFKMEDLNFRPIKMFGLHVLEQFFSEQRYSPSILLTLADTVAQRSQGVFLWARFAIFELIKGLTRGEKLESAALMQRLEEMPPELQQIYSRIFQRCPSNERKLAGLLLLLICYGLDIVSSRMLQIAISYLPPSSSLRPDSVILLAAQGDEIEFSKRLLVVTGGTVEILKARVRVESTWWLSRVPRLIHRTVRTYLDRGGWKEILGDIYHSALGDKTWIEICARTVVDGESKMAYLQPVDPTFEWDLSPKGAGDELDQPSSTNEQPMNDLAMQALLLGHTSRNVLDHASRYEKTSATSSYPLIETLAGSFFLDLHLDPCNACQRCGGLRLLSEADKFKVELVHLAAVHDMCRFVEDVVRELQERQVTKYSKDIVDRFLEMIYPSKAHASGKALRILKKAAVKSQFSLVLALAVHDIPDSVYFLLEQCLIVEDIEITAAICYCLPRLLRLLLKYHPGDITSLKHDQFEVGLYLAWISDYPEGNVCWPLLAFAHAASVYPGTRKNYVRDAQETLVMLIDRGVQVDGTCGPLGGVLHYIARPLTHGMNITVQIIDLLVGRGVNINQLGPQGTPLELLWKLANTEKYPDKSHTYSCRMLMRALIDRGAVNTRKDPNGLVPSVIQMRLFGCNKTDEKECRRFYQVGPRDGGSVWPGPVPLHPDDGHMEDFGDVPFDEAIREYRAAMDC</sequence>
<reference evidence="4 5" key="1">
    <citation type="submission" date="2016-03" db="EMBL/GenBank/DDBJ databases">
        <title>The draft genome sequence of Fonsecaea nubica causative agent of cutaneous subcutaneous infection in human host.</title>
        <authorList>
            <person name="Costa F."/>
            <person name="Sybren D.H."/>
            <person name="Raittz R.T."/>
            <person name="Weiss V.A."/>
            <person name="Leao A.C."/>
            <person name="Gomes R."/>
            <person name="De Souza E.M."/>
            <person name="Pedrosa F.O."/>
            <person name="Steffens M.B."/>
            <person name="Bombassaro A."/>
            <person name="Tadra-Sfeir M.Z."/>
            <person name="Moreno L.F."/>
            <person name="Najafzadeh M.J."/>
            <person name="Felipe M.S."/>
            <person name="Teixeira M."/>
            <person name="Sun J."/>
            <person name="Xi L."/>
            <person name="Castro M.A."/>
            <person name="Vicente V.A."/>
        </authorList>
    </citation>
    <scope>NUCLEOTIDE SEQUENCE [LARGE SCALE GENOMIC DNA]</scope>
    <source>
        <strain evidence="4 5">CBS 269.64</strain>
    </source>
</reference>
<proteinExistence type="predicted"/>
<dbReference type="EMBL" id="LVCJ01000106">
    <property type="protein sequence ID" value="OAL26100.1"/>
    <property type="molecule type" value="Genomic_DNA"/>
</dbReference>
<name>A0A178C832_9EURO</name>
<dbReference type="PANTHER" id="PTHR10039:SF5">
    <property type="entry name" value="NACHT DOMAIN-CONTAINING PROTEIN"/>
    <property type="match status" value="1"/>
</dbReference>
<gene>
    <name evidence="4" type="ORF">AYO20_10234</name>
</gene>
<dbReference type="SUPFAM" id="SSF53474">
    <property type="entry name" value="alpha/beta-Hydrolases"/>
    <property type="match status" value="1"/>
</dbReference>
<dbReference type="RefSeq" id="XP_022495519.1">
    <property type="nucleotide sequence ID" value="XM_022648492.1"/>
</dbReference>